<dbReference type="Pfam" id="PF12802">
    <property type="entry name" value="MarR_2"/>
    <property type="match status" value="1"/>
</dbReference>
<reference evidence="5 6" key="1">
    <citation type="submission" date="2017-02" db="EMBL/GenBank/DDBJ databases">
        <authorList>
            <person name="Peterson S.W."/>
        </authorList>
    </citation>
    <scope>NUCLEOTIDE SEQUENCE [LARGE SCALE GENOMIC DNA]</scope>
    <source>
        <strain evidence="5 6">LMG 22410</strain>
    </source>
</reference>
<dbReference type="SUPFAM" id="SSF46785">
    <property type="entry name" value="Winged helix' DNA-binding domain"/>
    <property type="match status" value="1"/>
</dbReference>
<keyword evidence="1" id="KW-0805">Transcription regulation</keyword>
<proteinExistence type="predicted"/>
<dbReference type="OrthoDB" id="3237509at2"/>
<dbReference type="GO" id="GO:0003677">
    <property type="term" value="F:DNA binding"/>
    <property type="evidence" value="ECO:0007669"/>
    <property type="project" value="UniProtKB-KW"/>
</dbReference>
<dbReference type="PROSITE" id="PS50995">
    <property type="entry name" value="HTH_MARR_2"/>
    <property type="match status" value="1"/>
</dbReference>
<name>A0A1R4F4T8_9MICO</name>
<dbReference type="InterPro" id="IPR036390">
    <property type="entry name" value="WH_DNA-bd_sf"/>
</dbReference>
<accession>A0A1R4F4T8</accession>
<dbReference type="Proteomes" id="UP000195787">
    <property type="component" value="Unassembled WGS sequence"/>
</dbReference>
<organism evidence="5 6">
    <name type="scientific">Agrococcus casei LMG 22410</name>
    <dbReference type="NCBI Taxonomy" id="1255656"/>
    <lineage>
        <taxon>Bacteria</taxon>
        <taxon>Bacillati</taxon>
        <taxon>Actinomycetota</taxon>
        <taxon>Actinomycetes</taxon>
        <taxon>Micrococcales</taxon>
        <taxon>Microbacteriaceae</taxon>
        <taxon>Agrococcus</taxon>
    </lineage>
</organism>
<evidence type="ECO:0000256" key="1">
    <source>
        <dbReference type="ARBA" id="ARBA00023015"/>
    </source>
</evidence>
<dbReference type="PRINTS" id="PR00598">
    <property type="entry name" value="HTHMARR"/>
</dbReference>
<dbReference type="Gene3D" id="1.10.10.10">
    <property type="entry name" value="Winged helix-like DNA-binding domain superfamily/Winged helix DNA-binding domain"/>
    <property type="match status" value="1"/>
</dbReference>
<dbReference type="InterPro" id="IPR036388">
    <property type="entry name" value="WH-like_DNA-bd_sf"/>
</dbReference>
<keyword evidence="2" id="KW-0238">DNA-binding</keyword>
<dbReference type="PANTHER" id="PTHR42756:SF1">
    <property type="entry name" value="TRANSCRIPTIONAL REPRESSOR OF EMRAB OPERON"/>
    <property type="match status" value="1"/>
</dbReference>
<keyword evidence="3" id="KW-0804">Transcription</keyword>
<feature type="domain" description="HTH marR-type" evidence="4">
    <location>
        <begin position="24"/>
        <end position="157"/>
    </location>
</feature>
<dbReference type="EMBL" id="FUHU01000015">
    <property type="protein sequence ID" value="SJM50861.1"/>
    <property type="molecule type" value="Genomic_DNA"/>
</dbReference>
<dbReference type="GeneID" id="303172082"/>
<dbReference type="PANTHER" id="PTHR42756">
    <property type="entry name" value="TRANSCRIPTIONAL REGULATOR, MARR"/>
    <property type="match status" value="1"/>
</dbReference>
<gene>
    <name evidence="5" type="ORF">CZ674_02545</name>
</gene>
<sequence>MHRDVVDTIMEQWSGARPEADISPLAVLSRIMRLGKRLNLARASAFAHAGLEPWEFDVLSALRRAGQPLTPTRLIEETMVTSGTMTNRLSGLSERGLITRVAHQTDRRSMLVEVTDKGIDRVDTALDTLLSAEQRILARLDDDERETLATLLRKLSAGV</sequence>
<dbReference type="RefSeq" id="WP_086990966.1">
    <property type="nucleotide sequence ID" value="NZ_FUHU01000015.1"/>
</dbReference>
<dbReference type="SMART" id="SM00347">
    <property type="entry name" value="HTH_MARR"/>
    <property type="match status" value="1"/>
</dbReference>
<dbReference type="AlphaFoldDB" id="A0A1R4F4T8"/>
<keyword evidence="6" id="KW-1185">Reference proteome</keyword>
<dbReference type="InterPro" id="IPR000835">
    <property type="entry name" value="HTH_MarR-typ"/>
</dbReference>
<evidence type="ECO:0000256" key="2">
    <source>
        <dbReference type="ARBA" id="ARBA00023125"/>
    </source>
</evidence>
<evidence type="ECO:0000256" key="3">
    <source>
        <dbReference type="ARBA" id="ARBA00023163"/>
    </source>
</evidence>
<dbReference type="GO" id="GO:0003700">
    <property type="term" value="F:DNA-binding transcription factor activity"/>
    <property type="evidence" value="ECO:0007669"/>
    <property type="project" value="InterPro"/>
</dbReference>
<evidence type="ECO:0000313" key="6">
    <source>
        <dbReference type="Proteomes" id="UP000195787"/>
    </source>
</evidence>
<protein>
    <submittedName>
        <fullName evidence="5">Transcriptional regulator, MarR family</fullName>
    </submittedName>
</protein>
<evidence type="ECO:0000259" key="4">
    <source>
        <dbReference type="PROSITE" id="PS50995"/>
    </source>
</evidence>
<evidence type="ECO:0000313" key="5">
    <source>
        <dbReference type="EMBL" id="SJM50861.1"/>
    </source>
</evidence>